<feature type="region of interest" description="Disordered" evidence="1">
    <location>
        <begin position="107"/>
        <end position="129"/>
    </location>
</feature>
<feature type="compositionally biased region" description="Polar residues" evidence="1">
    <location>
        <begin position="120"/>
        <end position="129"/>
    </location>
</feature>
<evidence type="ECO:0000313" key="4">
    <source>
        <dbReference type="Proteomes" id="UP000236291"/>
    </source>
</evidence>
<evidence type="ECO:0008006" key="5">
    <source>
        <dbReference type="Google" id="ProtNLM"/>
    </source>
</evidence>
<reference evidence="3 4" key="2">
    <citation type="journal article" date="2017" name="Front. Plant Sci.">
        <title>Gene Classification and Mining of Molecular Markers Useful in Red Clover (Trifolium pratense) Breeding.</title>
        <authorList>
            <person name="Istvanek J."/>
            <person name="Dluhosova J."/>
            <person name="Dluhos P."/>
            <person name="Patkova L."/>
            <person name="Nedelnik J."/>
            <person name="Repkova J."/>
        </authorList>
    </citation>
    <scope>NUCLEOTIDE SEQUENCE [LARGE SCALE GENOMIC DNA]</scope>
    <source>
        <strain evidence="4">cv. Tatra</strain>
        <tissue evidence="3">Young leaves</tissue>
    </source>
</reference>
<sequence>SWNTQAKDMANQPKNENQEAPSSAPLIQQTGEDQVVSSTSAVGFINSMEQRYQKIKEHAETYPYVWASYIVVYGGFGLWTAYRWRKLRRTEDSVRTLQERLRKLVEAEKSGDSAKVVEKGSTSSEKLSK</sequence>
<dbReference type="EMBL" id="ASHM01026740">
    <property type="protein sequence ID" value="PNX73910.1"/>
    <property type="molecule type" value="Genomic_DNA"/>
</dbReference>
<keyword evidence="2" id="KW-0472">Membrane</keyword>
<comment type="caution">
    <text evidence="3">The sequence shown here is derived from an EMBL/GenBank/DDBJ whole genome shotgun (WGS) entry which is preliminary data.</text>
</comment>
<protein>
    <recommendedName>
        <fullName evidence="5">Transmembrane protein</fullName>
    </recommendedName>
</protein>
<gene>
    <name evidence="3" type="ORF">L195_g029820</name>
</gene>
<feature type="compositionally biased region" description="Basic and acidic residues" evidence="1">
    <location>
        <begin position="107"/>
        <end position="118"/>
    </location>
</feature>
<dbReference type="PANTHER" id="PTHR36794:SF1">
    <property type="entry name" value="TRANSMEMBRANE PROTEIN"/>
    <property type="match status" value="1"/>
</dbReference>
<proteinExistence type="predicted"/>
<reference evidence="3 4" key="1">
    <citation type="journal article" date="2014" name="Am. J. Bot.">
        <title>Genome assembly and annotation for red clover (Trifolium pratense; Fabaceae).</title>
        <authorList>
            <person name="Istvanek J."/>
            <person name="Jaros M."/>
            <person name="Krenek A."/>
            <person name="Repkova J."/>
        </authorList>
    </citation>
    <scope>NUCLEOTIDE SEQUENCE [LARGE SCALE GENOMIC DNA]</scope>
    <source>
        <strain evidence="4">cv. Tatra</strain>
        <tissue evidence="3">Young leaves</tissue>
    </source>
</reference>
<name>A0A2K3L5X2_TRIPR</name>
<dbReference type="PANTHER" id="PTHR36794">
    <property type="entry name" value="TRANSMEMBRANE PROTEIN"/>
    <property type="match status" value="1"/>
</dbReference>
<organism evidence="3 4">
    <name type="scientific">Trifolium pratense</name>
    <name type="common">Red clover</name>
    <dbReference type="NCBI Taxonomy" id="57577"/>
    <lineage>
        <taxon>Eukaryota</taxon>
        <taxon>Viridiplantae</taxon>
        <taxon>Streptophyta</taxon>
        <taxon>Embryophyta</taxon>
        <taxon>Tracheophyta</taxon>
        <taxon>Spermatophyta</taxon>
        <taxon>Magnoliopsida</taxon>
        <taxon>eudicotyledons</taxon>
        <taxon>Gunneridae</taxon>
        <taxon>Pentapetalae</taxon>
        <taxon>rosids</taxon>
        <taxon>fabids</taxon>
        <taxon>Fabales</taxon>
        <taxon>Fabaceae</taxon>
        <taxon>Papilionoideae</taxon>
        <taxon>50 kb inversion clade</taxon>
        <taxon>NPAAA clade</taxon>
        <taxon>Hologalegina</taxon>
        <taxon>IRL clade</taxon>
        <taxon>Trifolieae</taxon>
        <taxon>Trifolium</taxon>
    </lineage>
</organism>
<feature type="transmembrane region" description="Helical" evidence="2">
    <location>
        <begin position="64"/>
        <end position="82"/>
    </location>
</feature>
<evidence type="ECO:0000256" key="2">
    <source>
        <dbReference type="SAM" id="Phobius"/>
    </source>
</evidence>
<evidence type="ECO:0000256" key="1">
    <source>
        <dbReference type="SAM" id="MobiDB-lite"/>
    </source>
</evidence>
<dbReference type="AlphaFoldDB" id="A0A2K3L5X2"/>
<dbReference type="Proteomes" id="UP000236291">
    <property type="component" value="Unassembled WGS sequence"/>
</dbReference>
<feature type="non-terminal residue" evidence="3">
    <location>
        <position position="1"/>
    </location>
</feature>
<keyword evidence="2" id="KW-0812">Transmembrane</keyword>
<feature type="region of interest" description="Disordered" evidence="1">
    <location>
        <begin position="1"/>
        <end position="34"/>
    </location>
</feature>
<evidence type="ECO:0000313" key="3">
    <source>
        <dbReference type="EMBL" id="PNX73910.1"/>
    </source>
</evidence>
<keyword evidence="2" id="KW-1133">Transmembrane helix</keyword>
<accession>A0A2K3L5X2</accession>
<dbReference type="STRING" id="57577.A0A2K3L5X2"/>